<accession>F2BGQ0</accession>
<dbReference type="InterPro" id="IPR013655">
    <property type="entry name" value="PAS_fold_3"/>
</dbReference>
<keyword evidence="3" id="KW-1185">Reference proteome</keyword>
<organism evidence="2 3">
    <name type="scientific">Neisseria bacilliformis ATCC BAA-1200</name>
    <dbReference type="NCBI Taxonomy" id="888742"/>
    <lineage>
        <taxon>Bacteria</taxon>
        <taxon>Pseudomonadati</taxon>
        <taxon>Pseudomonadota</taxon>
        <taxon>Betaproteobacteria</taxon>
        <taxon>Neisseriales</taxon>
        <taxon>Neisseriaceae</taxon>
        <taxon>Neisseria</taxon>
    </lineage>
</organism>
<gene>
    <name evidence="2" type="primary">aer</name>
    <name evidence="2" type="ORF">HMPREF9123_2907</name>
</gene>
<dbReference type="Proteomes" id="UP000004105">
    <property type="component" value="Unassembled WGS sequence"/>
</dbReference>
<evidence type="ECO:0000313" key="3">
    <source>
        <dbReference type="Proteomes" id="UP000004105"/>
    </source>
</evidence>
<keyword evidence="2" id="KW-0675">Receptor</keyword>
<dbReference type="EMBL" id="AFAY01000056">
    <property type="protein sequence ID" value="EGF06029.1"/>
    <property type="molecule type" value="Genomic_DNA"/>
</dbReference>
<protein>
    <submittedName>
        <fullName evidence="2">Aerotaxis receptor</fullName>
    </submittedName>
</protein>
<evidence type="ECO:0000313" key="2">
    <source>
        <dbReference type="EMBL" id="EGF06029.1"/>
    </source>
</evidence>
<dbReference type="SUPFAM" id="SSF55785">
    <property type="entry name" value="PYP-like sensor domain (PAS domain)"/>
    <property type="match status" value="1"/>
</dbReference>
<dbReference type="InterPro" id="IPR035965">
    <property type="entry name" value="PAS-like_dom_sf"/>
</dbReference>
<dbReference type="AlphaFoldDB" id="F2BGQ0"/>
<evidence type="ECO:0000259" key="1">
    <source>
        <dbReference type="Pfam" id="PF08447"/>
    </source>
</evidence>
<dbReference type="CDD" id="cd00130">
    <property type="entry name" value="PAS"/>
    <property type="match status" value="1"/>
</dbReference>
<comment type="caution">
    <text evidence="2">The sequence shown here is derived from an EMBL/GenBank/DDBJ whole genome shotgun (WGS) entry which is preliminary data.</text>
</comment>
<dbReference type="InterPro" id="IPR000014">
    <property type="entry name" value="PAS"/>
</dbReference>
<dbReference type="Gene3D" id="3.30.450.20">
    <property type="entry name" value="PAS domain"/>
    <property type="match status" value="1"/>
</dbReference>
<feature type="domain" description="PAS fold-3" evidence="1">
    <location>
        <begin position="5"/>
        <end position="73"/>
    </location>
</feature>
<dbReference type="STRING" id="267212.GCA_001063965_00553"/>
<proteinExistence type="predicted"/>
<dbReference type="HOGENOM" id="CLU_097884_2_2_4"/>
<dbReference type="Pfam" id="PF08447">
    <property type="entry name" value="PAS_3"/>
    <property type="match status" value="1"/>
</dbReference>
<name>F2BGQ0_9NEIS</name>
<reference evidence="2 3" key="1">
    <citation type="submission" date="2011-02" db="EMBL/GenBank/DDBJ databases">
        <authorList>
            <person name="Muzny D."/>
            <person name="Qin X."/>
            <person name="Deng J."/>
            <person name="Jiang H."/>
            <person name="Liu Y."/>
            <person name="Qu J."/>
            <person name="Song X.-Z."/>
            <person name="Zhang L."/>
            <person name="Thornton R."/>
            <person name="Coyle M."/>
            <person name="Francisco L."/>
            <person name="Jackson L."/>
            <person name="Javaid M."/>
            <person name="Korchina V."/>
            <person name="Kovar C."/>
            <person name="Mata R."/>
            <person name="Mathew T."/>
            <person name="Ngo R."/>
            <person name="Nguyen L."/>
            <person name="Nguyen N."/>
            <person name="Okwuonu G."/>
            <person name="Ongeri F."/>
            <person name="Pham C."/>
            <person name="Simmons D."/>
            <person name="Wilczek-Boney K."/>
            <person name="Hale W."/>
            <person name="Jakkamsetti A."/>
            <person name="Pham P."/>
            <person name="Ruth R."/>
            <person name="San Lucas F."/>
            <person name="Warren J."/>
            <person name="Zhang J."/>
            <person name="Zhao Z."/>
            <person name="Zhou C."/>
            <person name="Zhu D."/>
            <person name="Lee S."/>
            <person name="Bess C."/>
            <person name="Blankenburg K."/>
            <person name="Forbes L."/>
            <person name="Fu Q."/>
            <person name="Gubbala S."/>
            <person name="Hirani K."/>
            <person name="Jayaseelan J.C."/>
            <person name="Lara F."/>
            <person name="Munidasa M."/>
            <person name="Palculict T."/>
            <person name="Patil S."/>
            <person name="Pu L.-L."/>
            <person name="Saada N."/>
            <person name="Tang L."/>
            <person name="Weissenberger G."/>
            <person name="Zhu Y."/>
            <person name="Hemphill L."/>
            <person name="Shang Y."/>
            <person name="Youmans B."/>
            <person name="Ayvaz T."/>
            <person name="Ross M."/>
            <person name="Santibanez J."/>
            <person name="Aqrawi P."/>
            <person name="Gross S."/>
            <person name="Joshi V."/>
            <person name="Fowler G."/>
            <person name="Nazareth L."/>
            <person name="Reid J."/>
            <person name="Worley K."/>
            <person name="Petrosino J."/>
            <person name="Highlander S."/>
            <person name="Gibbs R."/>
        </authorList>
    </citation>
    <scope>NUCLEOTIDE SEQUENCE [LARGE SCALE GENOMIC DNA]</scope>
    <source>
        <strain evidence="2 3">ATCC BAA-1200</strain>
    </source>
</reference>
<sequence length="104" mass="12258">MSAWEKDELIGRPHNILLHHDMPKAAFADLWQQVKNGERWLGYVKNLRKDGRYYRTYATVIPNIRNGEIQGYTSVRRRPAPDKVAEITHVYREMRQDERSGTCS</sequence>